<keyword evidence="3" id="KW-0812">Transmembrane</keyword>
<evidence type="ECO:0008006" key="9">
    <source>
        <dbReference type="Google" id="ProtNLM"/>
    </source>
</evidence>
<dbReference type="SUPFAM" id="SSF161070">
    <property type="entry name" value="SNF-like"/>
    <property type="match status" value="1"/>
</dbReference>
<dbReference type="eggNOG" id="KOG3660">
    <property type="taxonomic scope" value="Eukaryota"/>
</dbReference>
<accession>A7REU1</accession>
<organism evidence="7 8">
    <name type="scientific">Nematostella vectensis</name>
    <name type="common">Starlet sea anemone</name>
    <dbReference type="NCBI Taxonomy" id="45351"/>
    <lineage>
        <taxon>Eukaryota</taxon>
        <taxon>Metazoa</taxon>
        <taxon>Cnidaria</taxon>
        <taxon>Anthozoa</taxon>
        <taxon>Hexacorallia</taxon>
        <taxon>Actiniaria</taxon>
        <taxon>Edwardsiidae</taxon>
        <taxon>Nematostella</taxon>
    </lineage>
</organism>
<evidence type="ECO:0000256" key="3">
    <source>
        <dbReference type="ARBA" id="ARBA00022692"/>
    </source>
</evidence>
<name>A7REU1_NEMVE</name>
<dbReference type="InParanoid" id="A7REU1"/>
<evidence type="ECO:0000256" key="2">
    <source>
        <dbReference type="ARBA" id="ARBA00022448"/>
    </source>
</evidence>
<dbReference type="EMBL" id="DS469507">
    <property type="protein sequence ID" value="EDO49846.1"/>
    <property type="molecule type" value="Genomic_DNA"/>
</dbReference>
<keyword evidence="5" id="KW-0472">Membrane</keyword>
<keyword evidence="6" id="KW-0479">Metal-binding</keyword>
<keyword evidence="2" id="KW-0813">Transport</keyword>
<dbReference type="AlphaFoldDB" id="A7REU1"/>
<dbReference type="Proteomes" id="UP000001593">
    <property type="component" value="Unassembled WGS sequence"/>
</dbReference>
<dbReference type="PhylomeDB" id="A7REU1"/>
<gene>
    <name evidence="7" type="ORF">NEMVEDRAFT_v1g196131</name>
</gene>
<dbReference type="PROSITE" id="PS50267">
    <property type="entry name" value="NA_NEUROTRAN_SYMP_3"/>
    <property type="match status" value="1"/>
</dbReference>
<dbReference type="PANTHER" id="PTHR11616">
    <property type="entry name" value="SODIUM/CHLORIDE DEPENDENT TRANSPORTER"/>
    <property type="match status" value="1"/>
</dbReference>
<reference evidence="7 8" key="1">
    <citation type="journal article" date="2007" name="Science">
        <title>Sea anemone genome reveals ancestral eumetazoan gene repertoire and genomic organization.</title>
        <authorList>
            <person name="Putnam N.H."/>
            <person name="Srivastava M."/>
            <person name="Hellsten U."/>
            <person name="Dirks B."/>
            <person name="Chapman J."/>
            <person name="Salamov A."/>
            <person name="Terry A."/>
            <person name="Shapiro H."/>
            <person name="Lindquist E."/>
            <person name="Kapitonov V.V."/>
            <person name="Jurka J."/>
            <person name="Genikhovich G."/>
            <person name="Grigoriev I.V."/>
            <person name="Lucas S.M."/>
            <person name="Steele R.E."/>
            <person name="Finnerty J.R."/>
            <person name="Technau U."/>
            <person name="Martindale M.Q."/>
            <person name="Rokhsar D.S."/>
        </authorList>
    </citation>
    <scope>NUCLEOTIDE SEQUENCE [LARGE SCALE GENOMIC DNA]</scope>
    <source>
        <strain evidence="8">CH2 X CH6</strain>
    </source>
</reference>
<evidence type="ECO:0000256" key="6">
    <source>
        <dbReference type="PIRSR" id="PIRSR600175-1"/>
    </source>
</evidence>
<proteinExistence type="predicted"/>
<evidence type="ECO:0000313" key="8">
    <source>
        <dbReference type="Proteomes" id="UP000001593"/>
    </source>
</evidence>
<evidence type="ECO:0000256" key="5">
    <source>
        <dbReference type="ARBA" id="ARBA00023136"/>
    </source>
</evidence>
<protein>
    <recommendedName>
        <fullName evidence="9">Transporter</fullName>
    </recommendedName>
</protein>
<dbReference type="STRING" id="45351.A7REU1"/>
<feature type="binding site" evidence="6">
    <location>
        <position position="57"/>
    </location>
    <ligand>
        <name>Na(+)</name>
        <dbReference type="ChEBI" id="CHEBI:29101"/>
        <label>1</label>
    </ligand>
</feature>
<evidence type="ECO:0000313" key="7">
    <source>
        <dbReference type="EMBL" id="EDO49846.1"/>
    </source>
</evidence>
<dbReference type="GO" id="GO:0016020">
    <property type="term" value="C:membrane"/>
    <property type="evidence" value="ECO:0007669"/>
    <property type="project" value="UniProtKB-SubCell"/>
</dbReference>
<dbReference type="GO" id="GO:0046872">
    <property type="term" value="F:metal ion binding"/>
    <property type="evidence" value="ECO:0007669"/>
    <property type="project" value="UniProtKB-KW"/>
</dbReference>
<dbReference type="Pfam" id="PF00209">
    <property type="entry name" value="SNF"/>
    <property type="match status" value="1"/>
</dbReference>
<dbReference type="HOGENOM" id="CLU_2213031_0_0_1"/>
<feature type="binding site" evidence="6">
    <location>
        <position position="64"/>
    </location>
    <ligand>
        <name>Na(+)</name>
        <dbReference type="ChEBI" id="CHEBI:29101"/>
        <label>1</label>
    </ligand>
</feature>
<dbReference type="InterPro" id="IPR037272">
    <property type="entry name" value="SNS_sf"/>
</dbReference>
<keyword evidence="4" id="KW-1133">Transmembrane helix</keyword>
<sequence>MTKDDYPGEERRGITFDEAAVALNPNEDEENGVAVQIYDEDRPKWGNKIEFILATIGFAVGLGNVWRFPYLCQKNGGVPMERVFLNTKNQTMSNCEGFVILVLSGKS</sequence>
<feature type="binding site" evidence="6">
    <location>
        <position position="59"/>
    </location>
    <ligand>
        <name>Na(+)</name>
        <dbReference type="ChEBI" id="CHEBI:29101"/>
        <label>1</label>
    </ligand>
</feature>
<keyword evidence="8" id="KW-1185">Reference proteome</keyword>
<evidence type="ECO:0000256" key="1">
    <source>
        <dbReference type="ARBA" id="ARBA00004141"/>
    </source>
</evidence>
<keyword evidence="6" id="KW-0915">Sodium</keyword>
<comment type="subcellular location">
    <subcellularLocation>
        <location evidence="1">Membrane</location>
        <topology evidence="1">Multi-pass membrane protein</topology>
    </subcellularLocation>
</comment>
<feature type="binding site" evidence="6">
    <location>
        <position position="60"/>
    </location>
    <ligand>
        <name>Na(+)</name>
        <dbReference type="ChEBI" id="CHEBI:29101"/>
        <label>1</label>
    </ligand>
</feature>
<dbReference type="InterPro" id="IPR000175">
    <property type="entry name" value="Na/ntran_symport"/>
</dbReference>
<evidence type="ECO:0000256" key="4">
    <source>
        <dbReference type="ARBA" id="ARBA00022989"/>
    </source>
</evidence>
<dbReference type="PANTHER" id="PTHR11616:SF182">
    <property type="entry name" value="TRANSPORTER"/>
    <property type="match status" value="1"/>
</dbReference>